<gene>
    <name evidence="1" type="ORF">T4A_2073</name>
</gene>
<reference evidence="1 2" key="1">
    <citation type="submission" date="2015-01" db="EMBL/GenBank/DDBJ databases">
        <title>Evolution of Trichinella species and genotypes.</title>
        <authorList>
            <person name="Korhonen P.K."/>
            <person name="Edoardo P."/>
            <person name="Giuseppe L.R."/>
            <person name="Gasser R.B."/>
        </authorList>
    </citation>
    <scope>NUCLEOTIDE SEQUENCE [LARGE SCALE GENOMIC DNA]</scope>
    <source>
        <strain evidence="1">ISS13</strain>
    </source>
</reference>
<dbReference type="Proteomes" id="UP000054632">
    <property type="component" value="Unassembled WGS sequence"/>
</dbReference>
<organism evidence="1 2">
    <name type="scientific">Trichinella pseudospiralis</name>
    <name type="common">Parasitic roundworm</name>
    <dbReference type="NCBI Taxonomy" id="6337"/>
    <lineage>
        <taxon>Eukaryota</taxon>
        <taxon>Metazoa</taxon>
        <taxon>Ecdysozoa</taxon>
        <taxon>Nematoda</taxon>
        <taxon>Enoplea</taxon>
        <taxon>Dorylaimia</taxon>
        <taxon>Trichinellida</taxon>
        <taxon>Trichinellidae</taxon>
        <taxon>Trichinella</taxon>
    </lineage>
</organism>
<dbReference type="EMBL" id="JYDR01000120">
    <property type="protein sequence ID" value="KRY68088.1"/>
    <property type="molecule type" value="Genomic_DNA"/>
</dbReference>
<name>A0A0V1E3B3_TRIPS</name>
<protein>
    <submittedName>
        <fullName evidence="1">Uncharacterized protein</fullName>
    </submittedName>
</protein>
<accession>A0A0V1E3B3</accession>
<sequence length="94" mass="11130">MLDFYLHFDIPKNQSELRIHHVSLSTHIVNQFQKETLVQLTVMCCCLLIFERYARKEIRDIASRLRFHVQKKVIWGGELLKITVEQASKQASFI</sequence>
<evidence type="ECO:0000313" key="1">
    <source>
        <dbReference type="EMBL" id="KRY68088.1"/>
    </source>
</evidence>
<evidence type="ECO:0000313" key="2">
    <source>
        <dbReference type="Proteomes" id="UP000054632"/>
    </source>
</evidence>
<dbReference type="AlphaFoldDB" id="A0A0V1E3B3"/>
<proteinExistence type="predicted"/>
<comment type="caution">
    <text evidence="1">The sequence shown here is derived from an EMBL/GenBank/DDBJ whole genome shotgun (WGS) entry which is preliminary data.</text>
</comment>